<dbReference type="SUPFAM" id="SSF51735">
    <property type="entry name" value="NAD(P)-binding Rossmann-fold domains"/>
    <property type="match status" value="1"/>
</dbReference>
<protein>
    <recommendedName>
        <fullName evidence="2">NAD(P)-binding domain-containing protein</fullName>
    </recommendedName>
</protein>
<sequence length="142" mass="15332">MDARADSEGNINLIEAAAKKGAKRFLLVTSIGTGDSKDAVAKQTYEVLEKVLIEKEKAERRLKELGSEMEYVIIRPGGLKSEPATGEGFLTDDNTVCGSIHRDDVASLVVDALFSDKATNKVLAALDKNQVNGKPVLKPFEV</sequence>
<dbReference type="Gene3D" id="3.40.50.720">
    <property type="entry name" value="NAD(P)-binding Rossmann-like Domain"/>
    <property type="match status" value="1"/>
</dbReference>
<evidence type="ECO:0000313" key="3">
    <source>
        <dbReference type="EMBL" id="CAD7703479.1"/>
    </source>
</evidence>
<accession>A0A8S1J874</accession>
<dbReference type="AlphaFoldDB" id="A0A8S1J874"/>
<gene>
    <name evidence="3" type="ORF">OSTQU699_LOCUS8836</name>
</gene>
<evidence type="ECO:0000313" key="4">
    <source>
        <dbReference type="Proteomes" id="UP000708148"/>
    </source>
</evidence>
<evidence type="ECO:0000259" key="2">
    <source>
        <dbReference type="Pfam" id="PF13460"/>
    </source>
</evidence>
<evidence type="ECO:0000256" key="1">
    <source>
        <dbReference type="SAM" id="Coils"/>
    </source>
</evidence>
<dbReference type="PANTHER" id="PTHR15020:SF45">
    <property type="entry name" value="NAD(P)-BINDING DOMAIN-CONTAINING PROTEIN"/>
    <property type="match status" value="1"/>
</dbReference>
<dbReference type="InterPro" id="IPR036291">
    <property type="entry name" value="NAD(P)-bd_dom_sf"/>
</dbReference>
<dbReference type="InterPro" id="IPR016040">
    <property type="entry name" value="NAD(P)-bd_dom"/>
</dbReference>
<feature type="coiled-coil region" evidence="1">
    <location>
        <begin position="41"/>
        <end position="68"/>
    </location>
</feature>
<feature type="domain" description="NAD(P)-binding" evidence="2">
    <location>
        <begin position="5"/>
        <end position="114"/>
    </location>
</feature>
<comment type="caution">
    <text evidence="3">The sequence shown here is derived from an EMBL/GenBank/DDBJ whole genome shotgun (WGS) entry which is preliminary data.</text>
</comment>
<keyword evidence="4" id="KW-1185">Reference proteome</keyword>
<proteinExistence type="predicted"/>
<dbReference type="Proteomes" id="UP000708148">
    <property type="component" value="Unassembled WGS sequence"/>
</dbReference>
<dbReference type="OrthoDB" id="419598at2759"/>
<dbReference type="EMBL" id="CAJHUC010002252">
    <property type="protein sequence ID" value="CAD7703479.1"/>
    <property type="molecule type" value="Genomic_DNA"/>
</dbReference>
<keyword evidence="1" id="KW-0175">Coiled coil</keyword>
<dbReference type="Pfam" id="PF13460">
    <property type="entry name" value="NAD_binding_10"/>
    <property type="match status" value="1"/>
</dbReference>
<name>A0A8S1J874_9CHLO</name>
<organism evidence="3 4">
    <name type="scientific">Ostreobium quekettii</name>
    <dbReference type="NCBI Taxonomy" id="121088"/>
    <lineage>
        <taxon>Eukaryota</taxon>
        <taxon>Viridiplantae</taxon>
        <taxon>Chlorophyta</taxon>
        <taxon>core chlorophytes</taxon>
        <taxon>Ulvophyceae</taxon>
        <taxon>TCBD clade</taxon>
        <taxon>Bryopsidales</taxon>
        <taxon>Ostreobineae</taxon>
        <taxon>Ostreobiaceae</taxon>
        <taxon>Ostreobium</taxon>
    </lineage>
</organism>
<reference evidence="3" key="1">
    <citation type="submission" date="2020-12" db="EMBL/GenBank/DDBJ databases">
        <authorList>
            <person name="Iha C."/>
        </authorList>
    </citation>
    <scope>NUCLEOTIDE SEQUENCE</scope>
</reference>
<dbReference type="PANTHER" id="PTHR15020">
    <property type="entry name" value="FLAVIN REDUCTASE-RELATED"/>
    <property type="match status" value="1"/>
</dbReference>